<evidence type="ECO:0000256" key="3">
    <source>
        <dbReference type="ARBA" id="ARBA00023110"/>
    </source>
</evidence>
<dbReference type="PANTHER" id="PTHR43811">
    <property type="entry name" value="FKBP-TYPE PEPTIDYL-PROLYL CIS-TRANS ISOMERASE FKPA"/>
    <property type="match status" value="1"/>
</dbReference>
<dbReference type="SUPFAM" id="SSF54534">
    <property type="entry name" value="FKBP-like"/>
    <property type="match status" value="1"/>
</dbReference>
<gene>
    <name evidence="9" type="primary">fklB_2</name>
    <name evidence="9" type="ORF">Pla22_19550</name>
</gene>
<dbReference type="PANTHER" id="PTHR43811:SF19">
    <property type="entry name" value="39 KDA FK506-BINDING NUCLEAR PROTEIN"/>
    <property type="match status" value="1"/>
</dbReference>
<protein>
    <recommendedName>
        <fullName evidence="6">Peptidyl-prolyl cis-trans isomerase</fullName>
        <ecNumber evidence="6">5.2.1.8</ecNumber>
    </recommendedName>
</protein>
<evidence type="ECO:0000259" key="8">
    <source>
        <dbReference type="PROSITE" id="PS50059"/>
    </source>
</evidence>
<dbReference type="OrthoDB" id="280278at2"/>
<comment type="similarity">
    <text evidence="2 6">Belongs to the FKBP-type PPIase family.</text>
</comment>
<feature type="domain" description="PPIase FKBP-type" evidence="8">
    <location>
        <begin position="51"/>
        <end position="137"/>
    </location>
</feature>
<organism evidence="9 10">
    <name type="scientific">Rubripirellula amarantea</name>
    <dbReference type="NCBI Taxonomy" id="2527999"/>
    <lineage>
        <taxon>Bacteria</taxon>
        <taxon>Pseudomonadati</taxon>
        <taxon>Planctomycetota</taxon>
        <taxon>Planctomycetia</taxon>
        <taxon>Pirellulales</taxon>
        <taxon>Pirellulaceae</taxon>
        <taxon>Rubripirellula</taxon>
    </lineage>
</organism>
<evidence type="ECO:0000256" key="7">
    <source>
        <dbReference type="SAM" id="MobiDB-lite"/>
    </source>
</evidence>
<evidence type="ECO:0000313" key="10">
    <source>
        <dbReference type="Proteomes" id="UP000316598"/>
    </source>
</evidence>
<evidence type="ECO:0000313" key="9">
    <source>
        <dbReference type="EMBL" id="TWT54309.1"/>
    </source>
</evidence>
<keyword evidence="10" id="KW-1185">Reference proteome</keyword>
<dbReference type="EMBL" id="SJPI01000001">
    <property type="protein sequence ID" value="TWT54309.1"/>
    <property type="molecule type" value="Genomic_DNA"/>
</dbReference>
<dbReference type="Gene3D" id="3.10.50.40">
    <property type="match status" value="1"/>
</dbReference>
<dbReference type="InterPro" id="IPR001179">
    <property type="entry name" value="PPIase_FKBP_dom"/>
</dbReference>
<proteinExistence type="inferred from homology"/>
<comment type="caution">
    <text evidence="9">The sequence shown here is derived from an EMBL/GenBank/DDBJ whole genome shotgun (WGS) entry which is preliminary data.</text>
</comment>
<dbReference type="Proteomes" id="UP000316598">
    <property type="component" value="Unassembled WGS sequence"/>
</dbReference>
<feature type="region of interest" description="Disordered" evidence="7">
    <location>
        <begin position="1"/>
        <end position="29"/>
    </location>
</feature>
<keyword evidence="3 5" id="KW-0697">Rotamase</keyword>
<dbReference type="GO" id="GO:0003755">
    <property type="term" value="F:peptidyl-prolyl cis-trans isomerase activity"/>
    <property type="evidence" value="ECO:0007669"/>
    <property type="project" value="UniProtKB-UniRule"/>
</dbReference>
<dbReference type="EC" id="5.2.1.8" evidence="6"/>
<evidence type="ECO:0000256" key="2">
    <source>
        <dbReference type="ARBA" id="ARBA00006577"/>
    </source>
</evidence>
<dbReference type="PROSITE" id="PS50059">
    <property type="entry name" value="FKBP_PPIASE"/>
    <property type="match status" value="1"/>
</dbReference>
<comment type="catalytic activity">
    <reaction evidence="1 5 6">
        <text>[protein]-peptidylproline (omega=180) = [protein]-peptidylproline (omega=0)</text>
        <dbReference type="Rhea" id="RHEA:16237"/>
        <dbReference type="Rhea" id="RHEA-COMP:10747"/>
        <dbReference type="Rhea" id="RHEA-COMP:10748"/>
        <dbReference type="ChEBI" id="CHEBI:83833"/>
        <dbReference type="ChEBI" id="CHEBI:83834"/>
        <dbReference type="EC" id="5.2.1.8"/>
    </reaction>
</comment>
<sequence>MSDLNHGPADDLEVASPGAIDDSASSDFQTTESGLMYRILREGDDQNPSESDRVEVHYKGWLDDESIFDSSYRRGETIAFPLNGVIPGWTEGMQLVGKGGMIELQIPSSLGYGPRGMPPVIPGGAQLHFLVELIDIH</sequence>
<accession>A0A5C5WVL8</accession>
<dbReference type="AlphaFoldDB" id="A0A5C5WVL8"/>
<keyword evidence="4 5" id="KW-0413">Isomerase</keyword>
<evidence type="ECO:0000256" key="5">
    <source>
        <dbReference type="PROSITE-ProRule" id="PRU00277"/>
    </source>
</evidence>
<reference evidence="9 10" key="1">
    <citation type="submission" date="2019-02" db="EMBL/GenBank/DDBJ databases">
        <title>Deep-cultivation of Planctomycetes and their phenomic and genomic characterization uncovers novel biology.</title>
        <authorList>
            <person name="Wiegand S."/>
            <person name="Jogler M."/>
            <person name="Boedeker C."/>
            <person name="Pinto D."/>
            <person name="Vollmers J."/>
            <person name="Rivas-Marin E."/>
            <person name="Kohn T."/>
            <person name="Peeters S.H."/>
            <person name="Heuer A."/>
            <person name="Rast P."/>
            <person name="Oberbeckmann S."/>
            <person name="Bunk B."/>
            <person name="Jeske O."/>
            <person name="Meyerdierks A."/>
            <person name="Storesund J.E."/>
            <person name="Kallscheuer N."/>
            <person name="Luecker S."/>
            <person name="Lage O.M."/>
            <person name="Pohl T."/>
            <person name="Merkel B.J."/>
            <person name="Hornburger P."/>
            <person name="Mueller R.-W."/>
            <person name="Bruemmer F."/>
            <person name="Labrenz M."/>
            <person name="Spormann A.M."/>
            <person name="Op Den Camp H."/>
            <person name="Overmann J."/>
            <person name="Amann R."/>
            <person name="Jetten M.S.M."/>
            <person name="Mascher T."/>
            <person name="Medema M.H."/>
            <person name="Devos D.P."/>
            <person name="Kaster A.-K."/>
            <person name="Ovreas L."/>
            <person name="Rohde M."/>
            <person name="Galperin M.Y."/>
            <person name="Jogler C."/>
        </authorList>
    </citation>
    <scope>NUCLEOTIDE SEQUENCE [LARGE SCALE GENOMIC DNA]</scope>
    <source>
        <strain evidence="9 10">Pla22</strain>
    </source>
</reference>
<evidence type="ECO:0000256" key="1">
    <source>
        <dbReference type="ARBA" id="ARBA00000971"/>
    </source>
</evidence>
<dbReference type="RefSeq" id="WP_146514375.1">
    <property type="nucleotide sequence ID" value="NZ_SJPI01000001.1"/>
</dbReference>
<evidence type="ECO:0000256" key="6">
    <source>
        <dbReference type="RuleBase" id="RU003915"/>
    </source>
</evidence>
<dbReference type="Pfam" id="PF00254">
    <property type="entry name" value="FKBP_C"/>
    <property type="match status" value="1"/>
</dbReference>
<evidence type="ECO:0000256" key="4">
    <source>
        <dbReference type="ARBA" id="ARBA00023235"/>
    </source>
</evidence>
<name>A0A5C5WVL8_9BACT</name>
<dbReference type="InterPro" id="IPR046357">
    <property type="entry name" value="PPIase_dom_sf"/>
</dbReference>